<protein>
    <submittedName>
        <fullName evidence="2">Uncharacterized protein</fullName>
    </submittedName>
</protein>
<evidence type="ECO:0000313" key="3">
    <source>
        <dbReference type="Proteomes" id="UP000217446"/>
    </source>
</evidence>
<evidence type="ECO:0000313" key="2">
    <source>
        <dbReference type="EMBL" id="GAX49646.1"/>
    </source>
</evidence>
<dbReference type="EMBL" id="BDQI01000001">
    <property type="protein sequence ID" value="GAX49646.1"/>
    <property type="molecule type" value="Genomic_DNA"/>
</dbReference>
<evidence type="ECO:0000256" key="1">
    <source>
        <dbReference type="SAM" id="MobiDB-lite"/>
    </source>
</evidence>
<dbReference type="Proteomes" id="UP000217446">
    <property type="component" value="Unassembled WGS sequence"/>
</dbReference>
<comment type="caution">
    <text evidence="2">The sequence shown here is derived from an EMBL/GenBank/DDBJ whole genome shotgun (WGS) entry which is preliminary data.</text>
</comment>
<gene>
    <name evidence="2" type="ORF">SO3561_01135</name>
</gene>
<dbReference type="Gene3D" id="3.40.50.150">
    <property type="entry name" value="Vaccinia Virus protein VP39"/>
    <property type="match status" value="2"/>
</dbReference>
<reference evidence="3" key="1">
    <citation type="submission" date="2017-05" db="EMBL/GenBank/DDBJ databases">
        <title>Streptomyces olivochromogenes NBRC 3561 whole genome shotgun sequence.</title>
        <authorList>
            <person name="Dohra H."/>
            <person name="Kodani S."/>
        </authorList>
    </citation>
    <scope>NUCLEOTIDE SEQUENCE [LARGE SCALE GENOMIC DNA]</scope>
    <source>
        <strain evidence="3">NBRC 3561</strain>
    </source>
</reference>
<dbReference type="AlphaFoldDB" id="A0A250V6G3"/>
<sequence length="69" mass="7369">MAQRLAPDARIVYADNDPLVLAHARALLTSAPEGRTEPGVVSCSRWRPQPTDGDEPAEVAMFGGVGRKP</sequence>
<dbReference type="InterPro" id="IPR029063">
    <property type="entry name" value="SAM-dependent_MTases_sf"/>
</dbReference>
<accession>A0A250V6G3</accession>
<organism evidence="2 3">
    <name type="scientific">Streptomyces olivochromogenes</name>
    <dbReference type="NCBI Taxonomy" id="1963"/>
    <lineage>
        <taxon>Bacteria</taxon>
        <taxon>Bacillati</taxon>
        <taxon>Actinomycetota</taxon>
        <taxon>Actinomycetes</taxon>
        <taxon>Kitasatosporales</taxon>
        <taxon>Streptomycetaceae</taxon>
        <taxon>Streptomyces</taxon>
    </lineage>
</organism>
<dbReference type="Pfam" id="PF04672">
    <property type="entry name" value="Methyltransf_19"/>
    <property type="match status" value="1"/>
</dbReference>
<name>A0A250V6G3_STROL</name>
<keyword evidence="3" id="KW-1185">Reference proteome</keyword>
<dbReference type="InterPro" id="IPR006764">
    <property type="entry name" value="SAM_dep_MeTrfase_SAV2177_type"/>
</dbReference>
<proteinExistence type="predicted"/>
<dbReference type="STRING" id="1963.AQJ27_00390"/>
<feature type="region of interest" description="Disordered" evidence="1">
    <location>
        <begin position="32"/>
        <end position="69"/>
    </location>
</feature>